<dbReference type="AlphaFoldDB" id="A0AAD7GZX8"/>
<keyword evidence="3" id="KW-1185">Reference proteome</keyword>
<organism evidence="2 3">
    <name type="scientific">Mycena rosella</name>
    <name type="common">Pink bonnet</name>
    <name type="synonym">Agaricus rosellus</name>
    <dbReference type="NCBI Taxonomy" id="1033263"/>
    <lineage>
        <taxon>Eukaryota</taxon>
        <taxon>Fungi</taxon>
        <taxon>Dikarya</taxon>
        <taxon>Basidiomycota</taxon>
        <taxon>Agaricomycotina</taxon>
        <taxon>Agaricomycetes</taxon>
        <taxon>Agaricomycetidae</taxon>
        <taxon>Agaricales</taxon>
        <taxon>Marasmiineae</taxon>
        <taxon>Mycenaceae</taxon>
        <taxon>Mycena</taxon>
    </lineage>
</organism>
<gene>
    <name evidence="2" type="ORF">B0H17DRAFT_849724</name>
</gene>
<evidence type="ECO:0000259" key="1">
    <source>
        <dbReference type="Pfam" id="PF22936"/>
    </source>
</evidence>
<accession>A0AAD7GZX8</accession>
<comment type="caution">
    <text evidence="2">The sequence shown here is derived from an EMBL/GenBank/DDBJ whole genome shotgun (WGS) entry which is preliminary data.</text>
</comment>
<dbReference type="InterPro" id="IPR054722">
    <property type="entry name" value="PolX-like_BBD"/>
</dbReference>
<sequence>LKIYDSGATQHMTPSQHRLTNFKDIKPRGIVAADKKCFEALGKGDMVVHVPNSKNKSAKVLL</sequence>
<proteinExistence type="predicted"/>
<reference evidence="2" key="1">
    <citation type="submission" date="2023-03" db="EMBL/GenBank/DDBJ databases">
        <title>Massive genome expansion in bonnet fungi (Mycena s.s.) driven by repeated elements and novel gene families across ecological guilds.</title>
        <authorList>
            <consortium name="Lawrence Berkeley National Laboratory"/>
            <person name="Harder C.B."/>
            <person name="Miyauchi S."/>
            <person name="Viragh M."/>
            <person name="Kuo A."/>
            <person name="Thoen E."/>
            <person name="Andreopoulos B."/>
            <person name="Lu D."/>
            <person name="Skrede I."/>
            <person name="Drula E."/>
            <person name="Henrissat B."/>
            <person name="Morin E."/>
            <person name="Kohler A."/>
            <person name="Barry K."/>
            <person name="LaButti K."/>
            <person name="Morin E."/>
            <person name="Salamov A."/>
            <person name="Lipzen A."/>
            <person name="Mereny Z."/>
            <person name="Hegedus B."/>
            <person name="Baldrian P."/>
            <person name="Stursova M."/>
            <person name="Weitz H."/>
            <person name="Taylor A."/>
            <person name="Grigoriev I.V."/>
            <person name="Nagy L.G."/>
            <person name="Martin F."/>
            <person name="Kauserud H."/>
        </authorList>
    </citation>
    <scope>NUCLEOTIDE SEQUENCE</scope>
    <source>
        <strain evidence="2">CBHHK067</strain>
    </source>
</reference>
<feature type="non-terminal residue" evidence="2">
    <location>
        <position position="62"/>
    </location>
</feature>
<dbReference type="Pfam" id="PF22936">
    <property type="entry name" value="Pol_BBD"/>
    <property type="match status" value="1"/>
</dbReference>
<name>A0AAD7GZX8_MYCRO</name>
<feature type="domain" description="Retrovirus-related Pol polyprotein from transposon TNT 1-94-like beta-barrel" evidence="1">
    <location>
        <begin position="3"/>
        <end position="55"/>
    </location>
</feature>
<feature type="non-terminal residue" evidence="2">
    <location>
        <position position="1"/>
    </location>
</feature>
<protein>
    <recommendedName>
        <fullName evidence="1">Retrovirus-related Pol polyprotein from transposon TNT 1-94-like beta-barrel domain-containing protein</fullName>
    </recommendedName>
</protein>
<dbReference type="Proteomes" id="UP001221757">
    <property type="component" value="Unassembled WGS sequence"/>
</dbReference>
<evidence type="ECO:0000313" key="2">
    <source>
        <dbReference type="EMBL" id="KAJ7708668.1"/>
    </source>
</evidence>
<dbReference type="EMBL" id="JARKIE010000003">
    <property type="protein sequence ID" value="KAJ7708668.1"/>
    <property type="molecule type" value="Genomic_DNA"/>
</dbReference>
<evidence type="ECO:0000313" key="3">
    <source>
        <dbReference type="Proteomes" id="UP001221757"/>
    </source>
</evidence>